<dbReference type="InParanoid" id="A0A6P9EKZ9"/>
<keyword evidence="1" id="KW-1185">Reference proteome</keyword>
<dbReference type="KEGG" id="jre:118348043"/>
<proteinExistence type="predicted"/>
<gene>
    <name evidence="2" type="primary">LOC118348043</name>
</gene>
<evidence type="ECO:0000313" key="1">
    <source>
        <dbReference type="Proteomes" id="UP000235220"/>
    </source>
</evidence>
<evidence type="ECO:0000313" key="2">
    <source>
        <dbReference type="RefSeq" id="XP_035544683.1"/>
    </source>
</evidence>
<name>A0A6P9EKZ9_JUGRE</name>
<sequence length="254" mass="28892">MPYSLQFDVIIHVNSFSWKEAGGESGQPSSEEVQDRIVLLERQVTIEDFQDLLWEGDSLVSVLLDCDWTRIIDQKDERRDKIIAHIDIVFEFYSELGGAGQDYDRYTFSVQGKLVRFSVDTVSNFLRIPRLPTAYLSVVSKESTYVGDGETTEDEDTDVVDGFDGLADHEIPQLVVGLDAPSYNEIKNIKQVDLSNFFKIMNIIITNNIDPQLHKNIESSYSRWIPLLCSCSVTIINRSTYVHVLVFMLLCSCS</sequence>
<organism evidence="1 2">
    <name type="scientific">Juglans regia</name>
    <name type="common">English walnut</name>
    <dbReference type="NCBI Taxonomy" id="51240"/>
    <lineage>
        <taxon>Eukaryota</taxon>
        <taxon>Viridiplantae</taxon>
        <taxon>Streptophyta</taxon>
        <taxon>Embryophyta</taxon>
        <taxon>Tracheophyta</taxon>
        <taxon>Spermatophyta</taxon>
        <taxon>Magnoliopsida</taxon>
        <taxon>eudicotyledons</taxon>
        <taxon>Gunneridae</taxon>
        <taxon>Pentapetalae</taxon>
        <taxon>rosids</taxon>
        <taxon>fabids</taxon>
        <taxon>Fagales</taxon>
        <taxon>Juglandaceae</taxon>
        <taxon>Juglans</taxon>
    </lineage>
</organism>
<accession>A0A6P9EKZ9</accession>
<protein>
    <submittedName>
        <fullName evidence="2">Uncharacterized protein LOC118348043</fullName>
    </submittedName>
</protein>
<reference evidence="2" key="1">
    <citation type="submission" date="2025-08" db="UniProtKB">
        <authorList>
            <consortium name="RefSeq"/>
        </authorList>
    </citation>
    <scope>IDENTIFICATION</scope>
    <source>
        <tissue evidence="2">Leaves</tissue>
    </source>
</reference>
<dbReference type="GeneID" id="118348043"/>
<dbReference type="AlphaFoldDB" id="A0A6P9EKZ9"/>
<dbReference type="Proteomes" id="UP000235220">
    <property type="component" value="Chromosome 3"/>
</dbReference>
<dbReference type="RefSeq" id="XP_035544683.1">
    <property type="nucleotide sequence ID" value="XM_035688790.1"/>
</dbReference>